<protein>
    <submittedName>
        <fullName evidence="9">Multidrug efflux MFS transporter</fullName>
    </submittedName>
</protein>
<gene>
    <name evidence="9" type="ORF">MOO44_03755</name>
</gene>
<feature type="transmembrane region" description="Helical" evidence="7">
    <location>
        <begin position="452"/>
        <end position="474"/>
    </location>
</feature>
<reference evidence="9" key="1">
    <citation type="journal article" date="2022" name="Int. J. Syst. Evol. Microbiol.">
        <title>Apilactobacillus apisilvae sp. nov., Nicolia spurrieriana gen. nov. sp. nov., Bombilactobacillus folatiphilus sp. nov. and Bombilactobacillus thymidiniphilus sp. nov., four new lactic acid bacterial isolates from stingless bees Tetragonula carbonaria and Austroplebeia australis.</title>
        <authorList>
            <person name="Oliphant S.A."/>
            <person name="Watson-Haigh N.S."/>
            <person name="Sumby K.M."/>
            <person name="Gardner J."/>
            <person name="Groom S."/>
            <person name="Jiranek V."/>
        </authorList>
    </citation>
    <scope>NUCLEOTIDE SEQUENCE</scope>
    <source>
        <strain evidence="9">SGEP1_A5</strain>
    </source>
</reference>
<sequence length="480" mass="51541">MNKENNSAKQSGTGIISAILLIGTFACVLSQMLLTTALPKLMTAFDINTSTVQWLTTGFLMVNGIMIPISGFLGRRINTKWLFLGAMTVFLIGCIVSYVAPNFAILFVGRIIQAFGTGIMMPLLQTIMFSLFPPEKRGAALGLVGIVVGVAPAIGPTLSGWIVDSFNWRDLFGMEIPIIIGVIILGLIFMRPVLPTTNEKIDIASIVLSTVGFGALLYGFSSVGNDGWGSTTVITSLIIGVVVVAIFVRRELKLKKPFLEMRVFKYPKFTLGTILSTIMMVAMFGVETILPIYLQNVHGLSALDSGLTLLIGALMMALMSPITGKAFDKFGARRLAMVGVLLLTVGTIPFMYLNATTPVAFIVTFYTIRMIGIAMVLMPVTTYGMNALPNELISDGTAANNTVRQIGGSIGSAIIVSILSNVTSDAKPAHHLLTQNPIAYKVQAINAVIDGYHAAFLFAAAFCILGLIVTFFLTDKKKAK</sequence>
<dbReference type="GO" id="GO:0022857">
    <property type="term" value="F:transmembrane transporter activity"/>
    <property type="evidence" value="ECO:0007669"/>
    <property type="project" value="InterPro"/>
</dbReference>
<accession>A0A976RT07</accession>
<name>A0A976RT07_9LACO</name>
<dbReference type="Gene3D" id="1.20.1720.10">
    <property type="entry name" value="Multidrug resistance protein D"/>
    <property type="match status" value="1"/>
</dbReference>
<feature type="transmembrane region" description="Helical" evidence="7">
    <location>
        <begin position="335"/>
        <end position="353"/>
    </location>
</feature>
<dbReference type="PANTHER" id="PTHR42718:SF24">
    <property type="entry name" value="MAJOR FACILITATOR SUPERFAMILY (MFS) PROFILE DOMAIN-CONTAINING PROTEIN"/>
    <property type="match status" value="1"/>
</dbReference>
<proteinExistence type="predicted"/>
<evidence type="ECO:0000256" key="7">
    <source>
        <dbReference type="SAM" id="Phobius"/>
    </source>
</evidence>
<dbReference type="InterPro" id="IPR011701">
    <property type="entry name" value="MFS"/>
</dbReference>
<dbReference type="PANTHER" id="PTHR42718">
    <property type="entry name" value="MAJOR FACILITATOR SUPERFAMILY MULTIDRUG TRANSPORTER MFSC"/>
    <property type="match status" value="1"/>
</dbReference>
<feature type="domain" description="Major facilitator superfamily (MFS) profile" evidence="8">
    <location>
        <begin position="16"/>
        <end position="478"/>
    </location>
</feature>
<keyword evidence="4 7" id="KW-0812">Transmembrane</keyword>
<feature type="transmembrane region" description="Helical" evidence="7">
    <location>
        <begin position="201"/>
        <end position="221"/>
    </location>
</feature>
<dbReference type="EMBL" id="CP093361">
    <property type="protein sequence ID" value="UQS87282.1"/>
    <property type="molecule type" value="Genomic_DNA"/>
</dbReference>
<organism evidence="9 10">
    <name type="scientific">Nicoliella spurrieriana</name>
    <dbReference type="NCBI Taxonomy" id="2925830"/>
    <lineage>
        <taxon>Bacteria</taxon>
        <taxon>Bacillati</taxon>
        <taxon>Bacillota</taxon>
        <taxon>Bacilli</taxon>
        <taxon>Lactobacillales</taxon>
        <taxon>Lactobacillaceae</taxon>
        <taxon>Nicoliella</taxon>
    </lineage>
</organism>
<evidence type="ECO:0000259" key="8">
    <source>
        <dbReference type="PROSITE" id="PS50850"/>
    </source>
</evidence>
<dbReference type="KEGG" id="lbe:MOO44_03755"/>
<feature type="transmembrane region" description="Helical" evidence="7">
    <location>
        <begin position="227"/>
        <end position="248"/>
    </location>
</feature>
<keyword evidence="3" id="KW-1003">Cell membrane</keyword>
<dbReference type="PROSITE" id="PS50850">
    <property type="entry name" value="MFS"/>
    <property type="match status" value="1"/>
</dbReference>
<evidence type="ECO:0000256" key="2">
    <source>
        <dbReference type="ARBA" id="ARBA00022448"/>
    </source>
</evidence>
<feature type="transmembrane region" description="Helical" evidence="7">
    <location>
        <begin position="54"/>
        <end position="74"/>
    </location>
</feature>
<feature type="transmembrane region" description="Helical" evidence="7">
    <location>
        <begin position="81"/>
        <end position="99"/>
    </location>
</feature>
<dbReference type="CDD" id="cd17503">
    <property type="entry name" value="MFS_LmrB_MDR_like"/>
    <property type="match status" value="1"/>
</dbReference>
<dbReference type="PRINTS" id="PR01036">
    <property type="entry name" value="TCRTETB"/>
</dbReference>
<evidence type="ECO:0000256" key="5">
    <source>
        <dbReference type="ARBA" id="ARBA00022989"/>
    </source>
</evidence>
<keyword evidence="10" id="KW-1185">Reference proteome</keyword>
<evidence type="ECO:0000313" key="10">
    <source>
        <dbReference type="Proteomes" id="UP000831181"/>
    </source>
</evidence>
<dbReference type="Pfam" id="PF07690">
    <property type="entry name" value="MFS_1"/>
    <property type="match status" value="1"/>
</dbReference>
<evidence type="ECO:0000256" key="1">
    <source>
        <dbReference type="ARBA" id="ARBA00004651"/>
    </source>
</evidence>
<feature type="transmembrane region" description="Helical" evidence="7">
    <location>
        <begin position="359"/>
        <end position="385"/>
    </location>
</feature>
<dbReference type="NCBIfam" id="TIGR00711">
    <property type="entry name" value="efflux_EmrB"/>
    <property type="match status" value="1"/>
</dbReference>
<evidence type="ECO:0000313" key="9">
    <source>
        <dbReference type="EMBL" id="UQS87282.1"/>
    </source>
</evidence>
<keyword evidence="5 7" id="KW-1133">Transmembrane helix</keyword>
<dbReference type="InterPro" id="IPR036259">
    <property type="entry name" value="MFS_trans_sf"/>
</dbReference>
<dbReference type="InterPro" id="IPR004638">
    <property type="entry name" value="EmrB-like"/>
</dbReference>
<comment type="subcellular location">
    <subcellularLocation>
        <location evidence="1">Cell membrane</location>
        <topology evidence="1">Multi-pass membrane protein</topology>
    </subcellularLocation>
</comment>
<dbReference type="GO" id="GO:0005886">
    <property type="term" value="C:plasma membrane"/>
    <property type="evidence" value="ECO:0007669"/>
    <property type="project" value="UniProtKB-SubCell"/>
</dbReference>
<dbReference type="Gene3D" id="1.20.1250.20">
    <property type="entry name" value="MFS general substrate transporter like domains"/>
    <property type="match status" value="1"/>
</dbReference>
<feature type="transmembrane region" description="Helical" evidence="7">
    <location>
        <begin position="12"/>
        <end position="34"/>
    </location>
</feature>
<dbReference type="PROSITE" id="PS51257">
    <property type="entry name" value="PROKAR_LIPOPROTEIN"/>
    <property type="match status" value="1"/>
</dbReference>
<dbReference type="AlphaFoldDB" id="A0A976RT07"/>
<dbReference type="RefSeq" id="WP_260117084.1">
    <property type="nucleotide sequence ID" value="NZ_CP093361.1"/>
</dbReference>
<feature type="transmembrane region" description="Helical" evidence="7">
    <location>
        <begin position="269"/>
        <end position="294"/>
    </location>
</feature>
<feature type="transmembrane region" description="Helical" evidence="7">
    <location>
        <begin position="306"/>
        <end position="323"/>
    </location>
</feature>
<evidence type="ECO:0000256" key="3">
    <source>
        <dbReference type="ARBA" id="ARBA00022475"/>
    </source>
</evidence>
<keyword evidence="2" id="KW-0813">Transport</keyword>
<dbReference type="SUPFAM" id="SSF103473">
    <property type="entry name" value="MFS general substrate transporter"/>
    <property type="match status" value="1"/>
</dbReference>
<keyword evidence="6 7" id="KW-0472">Membrane</keyword>
<dbReference type="InterPro" id="IPR020846">
    <property type="entry name" value="MFS_dom"/>
</dbReference>
<feature type="transmembrane region" description="Helical" evidence="7">
    <location>
        <begin position="111"/>
        <end position="132"/>
    </location>
</feature>
<evidence type="ECO:0000256" key="4">
    <source>
        <dbReference type="ARBA" id="ARBA00022692"/>
    </source>
</evidence>
<feature type="transmembrane region" description="Helical" evidence="7">
    <location>
        <begin position="139"/>
        <end position="159"/>
    </location>
</feature>
<feature type="transmembrane region" description="Helical" evidence="7">
    <location>
        <begin position="171"/>
        <end position="189"/>
    </location>
</feature>
<dbReference type="Proteomes" id="UP000831181">
    <property type="component" value="Chromosome"/>
</dbReference>
<evidence type="ECO:0000256" key="6">
    <source>
        <dbReference type="ARBA" id="ARBA00023136"/>
    </source>
</evidence>